<keyword evidence="1" id="KW-0812">Transmembrane</keyword>
<accession>A0A2S5A4Q8</accession>
<proteinExistence type="predicted"/>
<gene>
    <name evidence="2" type="ORF">C3K47_07050</name>
</gene>
<keyword evidence="3" id="KW-1185">Reference proteome</keyword>
<dbReference type="EMBL" id="PQVF01000004">
    <property type="protein sequence ID" value="POY37514.1"/>
    <property type="molecule type" value="Genomic_DNA"/>
</dbReference>
<evidence type="ECO:0000256" key="1">
    <source>
        <dbReference type="SAM" id="Phobius"/>
    </source>
</evidence>
<name>A0A2S5A4Q8_9SPHI</name>
<dbReference type="AlphaFoldDB" id="A0A2S5A4Q8"/>
<evidence type="ECO:0000313" key="3">
    <source>
        <dbReference type="Proteomes" id="UP000236893"/>
    </source>
</evidence>
<sequence length="62" mass="7023">MKFINYLETIAGVGIYPLISLLVFFIFFVLLTLYVIKAPKKYIDEASHIPLDGTETNSLTNL</sequence>
<organism evidence="2 3">
    <name type="scientific">Solitalea longa</name>
    <dbReference type="NCBI Taxonomy" id="2079460"/>
    <lineage>
        <taxon>Bacteria</taxon>
        <taxon>Pseudomonadati</taxon>
        <taxon>Bacteroidota</taxon>
        <taxon>Sphingobacteriia</taxon>
        <taxon>Sphingobacteriales</taxon>
        <taxon>Sphingobacteriaceae</taxon>
        <taxon>Solitalea</taxon>
    </lineage>
</organism>
<keyword evidence="1" id="KW-0472">Membrane</keyword>
<dbReference type="Proteomes" id="UP000236893">
    <property type="component" value="Unassembled WGS sequence"/>
</dbReference>
<comment type="caution">
    <text evidence="2">The sequence shown here is derived from an EMBL/GenBank/DDBJ whole genome shotgun (WGS) entry which is preliminary data.</text>
</comment>
<evidence type="ECO:0000313" key="2">
    <source>
        <dbReference type="EMBL" id="POY37514.1"/>
    </source>
</evidence>
<protein>
    <submittedName>
        <fullName evidence="2">CcoQ/FixQ family Cbb3-type cytochrome c oxidase assembly chaperone</fullName>
    </submittedName>
</protein>
<dbReference type="RefSeq" id="WP_103788421.1">
    <property type="nucleotide sequence ID" value="NZ_PQVF01000004.1"/>
</dbReference>
<reference evidence="2 3" key="1">
    <citation type="submission" date="2018-01" db="EMBL/GenBank/DDBJ databases">
        <authorList>
            <person name="Gaut B.S."/>
            <person name="Morton B.R."/>
            <person name="Clegg M.T."/>
            <person name="Duvall M.R."/>
        </authorList>
    </citation>
    <scope>NUCLEOTIDE SEQUENCE [LARGE SCALE GENOMIC DNA]</scope>
    <source>
        <strain evidence="2 3">HR-AV</strain>
    </source>
</reference>
<keyword evidence="1" id="KW-1133">Transmembrane helix</keyword>
<feature type="transmembrane region" description="Helical" evidence="1">
    <location>
        <begin position="15"/>
        <end position="36"/>
    </location>
</feature>